<name>A0AAV9JYE4_9PEZI</name>
<protein>
    <submittedName>
        <fullName evidence="1">Uncharacterized protein</fullName>
    </submittedName>
</protein>
<proteinExistence type="predicted"/>
<evidence type="ECO:0000313" key="1">
    <source>
        <dbReference type="EMBL" id="KAK4550625.1"/>
    </source>
</evidence>
<dbReference type="EMBL" id="JAVFHQ010000001">
    <property type="protein sequence ID" value="KAK4550625.1"/>
    <property type="molecule type" value="Genomic_DNA"/>
</dbReference>
<keyword evidence="2" id="KW-1185">Reference proteome</keyword>
<reference evidence="1 2" key="1">
    <citation type="submission" date="2021-11" db="EMBL/GenBank/DDBJ databases">
        <title>Black yeast isolated from Biological Soil Crust.</title>
        <authorList>
            <person name="Kurbessoian T."/>
        </authorList>
    </citation>
    <scope>NUCLEOTIDE SEQUENCE [LARGE SCALE GENOMIC DNA]</scope>
    <source>
        <strain evidence="1 2">CCFEE 5522</strain>
    </source>
</reference>
<gene>
    <name evidence="1" type="ORF">LTR36_000204</name>
</gene>
<sequence>MFRVFTIDPSPIKEQLIAMMESCMEAARKQTKAAVEDIPQAPAVTVSGNEIAGLREQILTNATLLLPILQPEAMVALTTSSRYATSIPKLYVVISGAAPSIRAYVMHGKDASAKKTKFIFADKGVTATEALDKLFAVTTRLVETHILDDKNIRTGFAVNIGGGGYITNAPQSSPIAPEDVVFWGSSAEPSPTLPAHISLKSNASSSGGEHIHLGVKNPSVNGSFNMDGSSQGHSGTPMNGSFGHGNGSNGNGSFYANGLGVNSSFGTDDGHHATGAGANGSFVFDHGLHASAAGVNRSFKKSDSFQSNGSFYEMNGSFSMAT</sequence>
<dbReference type="Proteomes" id="UP001324427">
    <property type="component" value="Unassembled WGS sequence"/>
</dbReference>
<comment type="caution">
    <text evidence="1">The sequence shown here is derived from an EMBL/GenBank/DDBJ whole genome shotgun (WGS) entry which is preliminary data.</text>
</comment>
<organism evidence="1 2">
    <name type="scientific">Oleoguttula mirabilis</name>
    <dbReference type="NCBI Taxonomy" id="1507867"/>
    <lineage>
        <taxon>Eukaryota</taxon>
        <taxon>Fungi</taxon>
        <taxon>Dikarya</taxon>
        <taxon>Ascomycota</taxon>
        <taxon>Pezizomycotina</taxon>
        <taxon>Dothideomycetes</taxon>
        <taxon>Dothideomycetidae</taxon>
        <taxon>Mycosphaerellales</taxon>
        <taxon>Teratosphaeriaceae</taxon>
        <taxon>Oleoguttula</taxon>
    </lineage>
</organism>
<dbReference type="AlphaFoldDB" id="A0AAV9JYE4"/>
<accession>A0AAV9JYE4</accession>
<evidence type="ECO:0000313" key="2">
    <source>
        <dbReference type="Proteomes" id="UP001324427"/>
    </source>
</evidence>